<feature type="DNA-binding region" description="H-T-H motif" evidence="4">
    <location>
        <begin position="39"/>
        <end position="58"/>
    </location>
</feature>
<dbReference type="Gene3D" id="1.10.357.10">
    <property type="entry name" value="Tetracycline Repressor, domain 2"/>
    <property type="match status" value="1"/>
</dbReference>
<feature type="region of interest" description="Disordered" evidence="5">
    <location>
        <begin position="176"/>
        <end position="196"/>
    </location>
</feature>
<name>A0A3S9WH91_9MICO</name>
<evidence type="ECO:0000256" key="4">
    <source>
        <dbReference type="PROSITE-ProRule" id="PRU00335"/>
    </source>
</evidence>
<dbReference type="Pfam" id="PF02909">
    <property type="entry name" value="TetR_C_1"/>
    <property type="match status" value="1"/>
</dbReference>
<reference evidence="7 8" key="1">
    <citation type="submission" date="2018-08" db="EMBL/GenBank/DDBJ databases">
        <title>Microbacterium oxydans strain HG3.</title>
        <authorList>
            <person name="ORTET P."/>
        </authorList>
    </citation>
    <scope>NUCLEOTIDE SEQUENCE [LARGE SCALE GENOMIC DNA]</scope>
    <source>
        <strain evidence="7 8">HG3</strain>
    </source>
</reference>
<dbReference type="GO" id="GO:0003700">
    <property type="term" value="F:DNA-binding transcription factor activity"/>
    <property type="evidence" value="ECO:0007669"/>
    <property type="project" value="TreeGrafter"/>
</dbReference>
<evidence type="ECO:0000256" key="1">
    <source>
        <dbReference type="ARBA" id="ARBA00023015"/>
    </source>
</evidence>
<feature type="domain" description="HTH tetR-type" evidence="6">
    <location>
        <begin position="16"/>
        <end position="76"/>
    </location>
</feature>
<proteinExistence type="predicted"/>
<accession>A0A3S9WH91</accession>
<dbReference type="InterPro" id="IPR009057">
    <property type="entry name" value="Homeodomain-like_sf"/>
</dbReference>
<evidence type="ECO:0000313" key="7">
    <source>
        <dbReference type="EMBL" id="AZS39431.1"/>
    </source>
</evidence>
<protein>
    <submittedName>
        <fullName evidence="7">Tetracycline repressor protein class A</fullName>
    </submittedName>
</protein>
<keyword evidence="1" id="KW-0805">Transcription regulation</keyword>
<dbReference type="AlphaFoldDB" id="A0A3S9WH91"/>
<dbReference type="RefSeq" id="WP_171010977.1">
    <property type="nucleotide sequence ID" value="NZ_CP031422.1"/>
</dbReference>
<dbReference type="Gene3D" id="1.10.10.60">
    <property type="entry name" value="Homeodomain-like"/>
    <property type="match status" value="1"/>
</dbReference>
<evidence type="ECO:0000313" key="8">
    <source>
        <dbReference type="Proteomes" id="UP000274841"/>
    </source>
</evidence>
<evidence type="ECO:0000256" key="5">
    <source>
        <dbReference type="SAM" id="MobiDB-lite"/>
    </source>
</evidence>
<dbReference type="Proteomes" id="UP000274841">
    <property type="component" value="Chromosome"/>
</dbReference>
<evidence type="ECO:0000256" key="3">
    <source>
        <dbReference type="ARBA" id="ARBA00023163"/>
    </source>
</evidence>
<dbReference type="InterPro" id="IPR001647">
    <property type="entry name" value="HTH_TetR"/>
</dbReference>
<dbReference type="SUPFAM" id="SSF48498">
    <property type="entry name" value="Tetracyclin repressor-like, C-terminal domain"/>
    <property type="match status" value="1"/>
</dbReference>
<sequence length="238" mass="26592">MSKELSKKRSRSAAGRLSRELIVETALEQIDRSGAQGLSMRSLAQELGVEAMSLYRYVHGREDLLEGVIALLLGRLTSNLDDELAEHWQGFLQDVAHKVRQIAIDHPHAFPLVATRHPAAPWLRPPLRSVEVVDMFLRTLLGHGFTDAQAVDAYRAFSSFLLGQLLLESAVRGAQTGPVEEPLDEGDADIPERDGQVGLHDAPEVRRLRSLLSEDRSDEEFEVSLEVLLDRLNRDMTQ</sequence>
<dbReference type="PANTHER" id="PTHR30055">
    <property type="entry name" value="HTH-TYPE TRANSCRIPTIONAL REGULATOR RUTR"/>
    <property type="match status" value="1"/>
</dbReference>
<evidence type="ECO:0000259" key="6">
    <source>
        <dbReference type="PROSITE" id="PS50977"/>
    </source>
</evidence>
<dbReference type="InterPro" id="IPR036271">
    <property type="entry name" value="Tet_transcr_reg_TetR-rel_C_sf"/>
</dbReference>
<keyword evidence="2 4" id="KW-0238">DNA-binding</keyword>
<evidence type="ECO:0000256" key="2">
    <source>
        <dbReference type="ARBA" id="ARBA00023125"/>
    </source>
</evidence>
<dbReference type="PROSITE" id="PS50977">
    <property type="entry name" value="HTH_TETR_2"/>
    <property type="match status" value="1"/>
</dbReference>
<dbReference type="KEGG" id="moy:CVS54_00739"/>
<organism evidence="7 8">
    <name type="scientific">Microbacterium oxydans</name>
    <dbReference type="NCBI Taxonomy" id="82380"/>
    <lineage>
        <taxon>Bacteria</taxon>
        <taxon>Bacillati</taxon>
        <taxon>Actinomycetota</taxon>
        <taxon>Actinomycetes</taxon>
        <taxon>Micrococcales</taxon>
        <taxon>Microbacteriaceae</taxon>
        <taxon>Microbacterium</taxon>
    </lineage>
</organism>
<dbReference type="SUPFAM" id="SSF46689">
    <property type="entry name" value="Homeodomain-like"/>
    <property type="match status" value="1"/>
</dbReference>
<gene>
    <name evidence="7" type="primary">tetR_2</name>
    <name evidence="7" type="ORF">CVS54_00739</name>
</gene>
<keyword evidence="3" id="KW-0804">Transcription</keyword>
<dbReference type="Pfam" id="PF00440">
    <property type="entry name" value="TetR_N"/>
    <property type="match status" value="1"/>
</dbReference>
<dbReference type="InterPro" id="IPR050109">
    <property type="entry name" value="HTH-type_TetR-like_transc_reg"/>
</dbReference>
<dbReference type="InterPro" id="IPR004111">
    <property type="entry name" value="Repressor_TetR_C"/>
</dbReference>
<dbReference type="GO" id="GO:0000976">
    <property type="term" value="F:transcription cis-regulatory region binding"/>
    <property type="evidence" value="ECO:0007669"/>
    <property type="project" value="TreeGrafter"/>
</dbReference>
<dbReference type="GO" id="GO:0045892">
    <property type="term" value="P:negative regulation of DNA-templated transcription"/>
    <property type="evidence" value="ECO:0007669"/>
    <property type="project" value="InterPro"/>
</dbReference>
<dbReference type="EMBL" id="CP031422">
    <property type="protein sequence ID" value="AZS39431.1"/>
    <property type="molecule type" value="Genomic_DNA"/>
</dbReference>
<dbReference type="PANTHER" id="PTHR30055:SF151">
    <property type="entry name" value="TRANSCRIPTIONAL REGULATORY PROTEIN"/>
    <property type="match status" value="1"/>
</dbReference>